<protein>
    <submittedName>
        <fullName evidence="2">Uncharacterized protein</fullName>
    </submittedName>
</protein>
<reference evidence="2 3" key="1">
    <citation type="journal article" date="2011" name="J. Gen. Appl. Microbiol.">
        <title>Draft genome sequencing of the enigmatic basidiomycete Mixia osmundae.</title>
        <authorList>
            <person name="Nishida H."/>
            <person name="Nagatsuka Y."/>
            <person name="Sugiyama J."/>
        </authorList>
    </citation>
    <scope>NUCLEOTIDE SEQUENCE [LARGE SCALE GENOMIC DNA]</scope>
    <source>
        <strain evidence="3">CBS 9802 / IAM 14324 / JCM 22182 / KY 12970</strain>
    </source>
</reference>
<evidence type="ECO:0000256" key="1">
    <source>
        <dbReference type="SAM" id="MobiDB-lite"/>
    </source>
</evidence>
<organism evidence="2 3">
    <name type="scientific">Mixia osmundae (strain CBS 9802 / IAM 14324 / JCM 22182 / KY 12970)</name>
    <dbReference type="NCBI Taxonomy" id="764103"/>
    <lineage>
        <taxon>Eukaryota</taxon>
        <taxon>Fungi</taxon>
        <taxon>Dikarya</taxon>
        <taxon>Basidiomycota</taxon>
        <taxon>Pucciniomycotina</taxon>
        <taxon>Mixiomycetes</taxon>
        <taxon>Mixiales</taxon>
        <taxon>Mixiaceae</taxon>
        <taxon>Mixia</taxon>
    </lineage>
</organism>
<keyword evidence="3" id="KW-1185">Reference proteome</keyword>
<dbReference type="EMBL" id="BABT02000146">
    <property type="protein sequence ID" value="GAA97930.1"/>
    <property type="molecule type" value="Genomic_DNA"/>
</dbReference>
<dbReference type="OrthoDB" id="3050608at2759"/>
<dbReference type="AlphaFoldDB" id="G7E520"/>
<dbReference type="eggNOG" id="ENOG502SFJ4">
    <property type="taxonomic scope" value="Eukaryota"/>
</dbReference>
<accession>G7E520</accession>
<evidence type="ECO:0000313" key="2">
    <source>
        <dbReference type="EMBL" id="GAA97930.1"/>
    </source>
</evidence>
<reference evidence="2 3" key="2">
    <citation type="journal article" date="2012" name="Open Biol.">
        <title>Characteristics of nucleosomes and linker DNA regions on the genome of the basidiomycete Mixia osmundae revealed by mono- and dinucleosome mapping.</title>
        <authorList>
            <person name="Nishida H."/>
            <person name="Kondo S."/>
            <person name="Matsumoto T."/>
            <person name="Suzuki Y."/>
            <person name="Yoshikawa H."/>
            <person name="Taylor T.D."/>
            <person name="Sugiyama J."/>
        </authorList>
    </citation>
    <scope>NUCLEOTIDE SEQUENCE [LARGE SCALE GENOMIC DNA]</scope>
    <source>
        <strain evidence="3">CBS 9802 / IAM 14324 / JCM 22182 / KY 12970</strain>
    </source>
</reference>
<proteinExistence type="predicted"/>
<evidence type="ECO:0000313" key="3">
    <source>
        <dbReference type="Proteomes" id="UP000009131"/>
    </source>
</evidence>
<dbReference type="InParanoid" id="G7E520"/>
<name>G7E520_MIXOS</name>
<sequence>MADPAAQQGATGGGMDKLDSAVDGAMKKTGHGGSRATTEKISDGIRTMFKKITGKQVPIEDKN</sequence>
<feature type="region of interest" description="Disordered" evidence="1">
    <location>
        <begin position="1"/>
        <end position="43"/>
    </location>
</feature>
<comment type="caution">
    <text evidence="2">The sequence shown here is derived from an EMBL/GenBank/DDBJ whole genome shotgun (WGS) entry which is preliminary data.</text>
</comment>
<gene>
    <name evidence="2" type="primary">Mo04610</name>
    <name evidence="2" type="ORF">E5Q_04610</name>
</gene>
<dbReference type="Proteomes" id="UP000009131">
    <property type="component" value="Unassembled WGS sequence"/>
</dbReference>
<dbReference type="HOGENOM" id="CLU_169797_2_0_1"/>